<organism evidence="1 2">
    <name type="scientific">Thermoproteus sp. AZ2</name>
    <dbReference type="NCBI Taxonomy" id="1609232"/>
    <lineage>
        <taxon>Archaea</taxon>
        <taxon>Thermoproteota</taxon>
        <taxon>Thermoprotei</taxon>
        <taxon>Thermoproteales</taxon>
        <taxon>Thermoproteaceae</taxon>
        <taxon>Thermoproteus</taxon>
    </lineage>
</organism>
<comment type="caution">
    <text evidence="1">The sequence shown here is derived from an EMBL/GenBank/DDBJ whole genome shotgun (WGS) entry which is preliminary data.</text>
</comment>
<accession>A0ACC6V2Y0</accession>
<reference evidence="1" key="1">
    <citation type="submission" date="2024-07" db="EMBL/GenBank/DDBJ databases">
        <title>Metagenome and Metagenome-Assembled Genomes of Archaea from a hot spring from the geothermal field of Los Azufres, Mexico.</title>
        <authorList>
            <person name="Marin-Paredes R."/>
            <person name="Martinez-Romero E."/>
            <person name="Servin-Garciduenas L.E."/>
        </authorList>
    </citation>
    <scope>NUCLEOTIDE SEQUENCE</scope>
</reference>
<proteinExistence type="predicted"/>
<name>A0ACC6V2Y0_9CREN</name>
<dbReference type="Proteomes" id="UP000033636">
    <property type="component" value="Unassembled WGS sequence"/>
</dbReference>
<gene>
    <name evidence="1" type="ORF">TU35_007540</name>
</gene>
<evidence type="ECO:0000313" key="1">
    <source>
        <dbReference type="EMBL" id="MFB6491074.1"/>
    </source>
</evidence>
<dbReference type="EMBL" id="JZWT02000020">
    <property type="protein sequence ID" value="MFB6491074.1"/>
    <property type="molecule type" value="Genomic_DNA"/>
</dbReference>
<evidence type="ECO:0000313" key="2">
    <source>
        <dbReference type="Proteomes" id="UP000033636"/>
    </source>
</evidence>
<sequence>MCEALKEDPGLACDLLFRHYRGEEWRRPEGPMPPIDRRVGAGPFVPLPEPKLGRLSLGDVIMKRRTIRDYAAEPLSLDELAALLFYSAGVTGWEDGWPLRAIPSAGGLQPIEVYVYANRVAAVERGIYRYDFIRHRLEGISLGNYSASLASAAMDQEHVARAAAVFILTAYYARTRWKYWKRALRYVLLDAGAVMEHLYLVATALGLGACAVGAFYDEEVCKLLGLDCRSEFPVMLVTVGRPA</sequence>
<protein>
    <submittedName>
        <fullName evidence="1">SagB/ThcOx family dehydrogenase</fullName>
    </submittedName>
</protein>